<keyword evidence="1" id="KW-0472">Membrane</keyword>
<sequence length="279" mass="31445">MKAVRTGIVLIAVVLGLTLLAINLYGLSQPLRKPGLGVTELDQLRFVPKEVVSYHRSLALIDELAELDFPHVVAERANQITNASLVHVDWKRVDPVAYRQLVPVWENYFLWAIGRFSGLPQFERYHYADYRRNLKRGIGICGDASTILSSVLDRYDIDNRIVSFAGGHVIVEYQAPGEESARLLDPDFGVPLTVSLDQLLAEPGQVRDAYLAAGYSAAEVDYLVEIYGSRYALFDDTYHFMTKRYLFENISYVLKWLLPVGLLAGAVFLAPSRRRRSHG</sequence>
<organism evidence="2 3">
    <name type="scientific">Marinobacter xestospongiae</name>
    <dbReference type="NCBI Taxonomy" id="994319"/>
    <lineage>
        <taxon>Bacteria</taxon>
        <taxon>Pseudomonadati</taxon>
        <taxon>Pseudomonadota</taxon>
        <taxon>Gammaproteobacteria</taxon>
        <taxon>Pseudomonadales</taxon>
        <taxon>Marinobacteraceae</taxon>
        <taxon>Marinobacter</taxon>
    </lineage>
</organism>
<name>A0ABU3W048_9GAMM</name>
<proteinExistence type="predicted"/>
<dbReference type="RefSeq" id="WP_316974230.1">
    <property type="nucleotide sequence ID" value="NZ_JAWIIJ010000009.1"/>
</dbReference>
<reference evidence="2 3" key="1">
    <citation type="submission" date="2023-10" db="EMBL/GenBank/DDBJ databases">
        <title>Characteristics and mechanism of a salt-tolerant marine origin heterotrophic nitrifying- aerobic denitrifying bacteria Marinobacter xestospongiae HN1.</title>
        <authorList>
            <person name="Qi R."/>
        </authorList>
    </citation>
    <scope>NUCLEOTIDE SEQUENCE [LARGE SCALE GENOMIC DNA]</scope>
    <source>
        <strain evidence="2 3">HN1</strain>
    </source>
</reference>
<evidence type="ECO:0008006" key="4">
    <source>
        <dbReference type="Google" id="ProtNLM"/>
    </source>
</evidence>
<dbReference type="Proteomes" id="UP001269819">
    <property type="component" value="Unassembled WGS sequence"/>
</dbReference>
<feature type="transmembrane region" description="Helical" evidence="1">
    <location>
        <begin position="252"/>
        <end position="270"/>
    </location>
</feature>
<keyword evidence="1" id="KW-0812">Transmembrane</keyword>
<evidence type="ECO:0000313" key="2">
    <source>
        <dbReference type="EMBL" id="MDV2079730.1"/>
    </source>
</evidence>
<evidence type="ECO:0000256" key="1">
    <source>
        <dbReference type="SAM" id="Phobius"/>
    </source>
</evidence>
<comment type="caution">
    <text evidence="2">The sequence shown here is derived from an EMBL/GenBank/DDBJ whole genome shotgun (WGS) entry which is preliminary data.</text>
</comment>
<protein>
    <recommendedName>
        <fullName evidence="4">Transglutaminase-like superfamily protein</fullName>
    </recommendedName>
</protein>
<gene>
    <name evidence="2" type="ORF">RYS15_13655</name>
</gene>
<keyword evidence="3" id="KW-1185">Reference proteome</keyword>
<accession>A0ABU3W048</accession>
<dbReference type="EMBL" id="JAWIIJ010000009">
    <property type="protein sequence ID" value="MDV2079730.1"/>
    <property type="molecule type" value="Genomic_DNA"/>
</dbReference>
<evidence type="ECO:0000313" key="3">
    <source>
        <dbReference type="Proteomes" id="UP001269819"/>
    </source>
</evidence>
<keyword evidence="1" id="KW-1133">Transmembrane helix</keyword>